<protein>
    <submittedName>
        <fullName evidence="1">Uncharacterized protein</fullName>
    </submittedName>
</protein>
<name>A0A7J5XZC7_DISMA</name>
<keyword evidence="2" id="KW-1185">Reference proteome</keyword>
<evidence type="ECO:0000313" key="1">
    <source>
        <dbReference type="EMBL" id="KAF3842505.1"/>
    </source>
</evidence>
<proteinExistence type="predicted"/>
<evidence type="ECO:0000313" key="2">
    <source>
        <dbReference type="Proteomes" id="UP000518266"/>
    </source>
</evidence>
<reference evidence="1 2" key="1">
    <citation type="submission" date="2020-03" db="EMBL/GenBank/DDBJ databases">
        <title>Dissostichus mawsoni Genome sequencing and assembly.</title>
        <authorList>
            <person name="Park H."/>
        </authorList>
    </citation>
    <scope>NUCLEOTIDE SEQUENCE [LARGE SCALE GENOMIC DNA]</scope>
    <source>
        <strain evidence="1">DM0001</strain>
        <tissue evidence="1">Muscle</tissue>
    </source>
</reference>
<dbReference type="OrthoDB" id="8964762at2759"/>
<dbReference type="EMBL" id="JAAKFY010000019">
    <property type="protein sequence ID" value="KAF3842505.1"/>
    <property type="molecule type" value="Genomic_DNA"/>
</dbReference>
<gene>
    <name evidence="1" type="ORF">F7725_024456</name>
</gene>
<comment type="caution">
    <text evidence="1">The sequence shown here is derived from an EMBL/GenBank/DDBJ whole genome shotgun (WGS) entry which is preliminary data.</text>
</comment>
<organism evidence="1 2">
    <name type="scientific">Dissostichus mawsoni</name>
    <name type="common">Antarctic cod</name>
    <dbReference type="NCBI Taxonomy" id="36200"/>
    <lineage>
        <taxon>Eukaryota</taxon>
        <taxon>Metazoa</taxon>
        <taxon>Chordata</taxon>
        <taxon>Craniata</taxon>
        <taxon>Vertebrata</taxon>
        <taxon>Euteleostomi</taxon>
        <taxon>Actinopterygii</taxon>
        <taxon>Neopterygii</taxon>
        <taxon>Teleostei</taxon>
        <taxon>Neoteleostei</taxon>
        <taxon>Acanthomorphata</taxon>
        <taxon>Eupercaria</taxon>
        <taxon>Perciformes</taxon>
        <taxon>Notothenioidei</taxon>
        <taxon>Nototheniidae</taxon>
        <taxon>Dissostichus</taxon>
    </lineage>
</organism>
<sequence length="254" mass="28450">MVPAPVPAMVTAQVPGPAAMVPAPVPSSLEFFLKFPLKSPLESPLESPQVPSQVASRVSSRITSRFPSRVTSQFLTSVSADEITRNKDIYIPTGLSGILDHGMIDAAIDNFDQNEKTLDEKHTTHSMATVIYRRGQTTTEPQRLARIPQKTLSALNNYDVDGEELHRLEQLKDVQHSFHAKNRASAQQIVKEIEDQYIDEIMKSVHIFSAAGSKQSPNFAYWFTFMQGVDLLLRMLRAERDADFQLHLNCMVEV</sequence>
<dbReference type="Proteomes" id="UP000518266">
    <property type="component" value="Unassembled WGS sequence"/>
</dbReference>
<accession>A0A7J5XZC7</accession>
<dbReference type="AlphaFoldDB" id="A0A7J5XZC7"/>